<dbReference type="EMBL" id="BK015882">
    <property type="protein sequence ID" value="DAD71480.1"/>
    <property type="molecule type" value="Genomic_DNA"/>
</dbReference>
<keyword evidence="2" id="KW-0812">Transmembrane</keyword>
<keyword evidence="1" id="KW-0175">Coiled coil</keyword>
<organism evidence="3">
    <name type="scientific">Siphoviridae sp. ctsf32</name>
    <dbReference type="NCBI Taxonomy" id="2827594"/>
    <lineage>
        <taxon>Viruses</taxon>
        <taxon>Duplodnaviria</taxon>
        <taxon>Heunggongvirae</taxon>
        <taxon>Uroviricota</taxon>
        <taxon>Caudoviricetes</taxon>
    </lineage>
</organism>
<accession>A0A8S5LNL7</accession>
<evidence type="ECO:0000256" key="1">
    <source>
        <dbReference type="SAM" id="Coils"/>
    </source>
</evidence>
<feature type="coiled-coil region" evidence="1">
    <location>
        <begin position="128"/>
        <end position="159"/>
    </location>
</feature>
<evidence type="ECO:0000313" key="3">
    <source>
        <dbReference type="EMBL" id="DAD71480.1"/>
    </source>
</evidence>
<reference evidence="3" key="1">
    <citation type="journal article" date="2021" name="Proc. Natl. Acad. Sci. U.S.A.">
        <title>A Catalog of Tens of Thousands of Viruses from Human Metagenomes Reveals Hidden Associations with Chronic Diseases.</title>
        <authorList>
            <person name="Tisza M.J."/>
            <person name="Buck C.B."/>
        </authorList>
    </citation>
    <scope>NUCLEOTIDE SEQUENCE</scope>
    <source>
        <strain evidence="3">Ctsf32</strain>
    </source>
</reference>
<keyword evidence="2" id="KW-0472">Membrane</keyword>
<sequence>MVVRCIIVVMLVGFSTLTWIIFSSLNKDDENEKIFRDFFRFFRKIELDLDDIALTFDQFLAFYNVSSSNWQECEYFNIWFIYTNNNNTEKFYIRFKTYGDQMKYRLWRRNKRKREETLHKVRETNRFIENIRQQSIRAEQEAKEEARKLRERIVSELGEIQ</sequence>
<name>A0A8S5LNL7_9CAUD</name>
<proteinExistence type="predicted"/>
<evidence type="ECO:0000256" key="2">
    <source>
        <dbReference type="SAM" id="Phobius"/>
    </source>
</evidence>
<keyword evidence="2" id="KW-1133">Transmembrane helix</keyword>
<feature type="transmembrane region" description="Helical" evidence="2">
    <location>
        <begin position="6"/>
        <end position="26"/>
    </location>
</feature>
<protein>
    <submittedName>
        <fullName evidence="3">Uncharacterized protein</fullName>
    </submittedName>
</protein>